<sequence>MSQRDILQRPCGNHQRMESHQEVETPGGEGNQDKGESSHYPSYRRASEQDRDYCNFFRLTRIRPTQLSSGFKPLRNKQINVRGHNSSQSQVVSRRRKGYKGKKRHLSAFG</sequence>
<keyword evidence="3" id="KW-1185">Reference proteome</keyword>
<name>A0A9Q3DQ67_9BASI</name>
<protein>
    <submittedName>
        <fullName evidence="2">Uncharacterized protein</fullName>
    </submittedName>
</protein>
<dbReference type="EMBL" id="AVOT02018126">
    <property type="protein sequence ID" value="MBW0504778.1"/>
    <property type="molecule type" value="Genomic_DNA"/>
</dbReference>
<comment type="caution">
    <text evidence="2">The sequence shown here is derived from an EMBL/GenBank/DDBJ whole genome shotgun (WGS) entry which is preliminary data.</text>
</comment>
<proteinExistence type="predicted"/>
<gene>
    <name evidence="2" type="ORF">O181_044493</name>
</gene>
<evidence type="ECO:0000256" key="1">
    <source>
        <dbReference type="SAM" id="MobiDB-lite"/>
    </source>
</evidence>
<reference evidence="2" key="1">
    <citation type="submission" date="2021-03" db="EMBL/GenBank/DDBJ databases">
        <title>Draft genome sequence of rust myrtle Austropuccinia psidii MF-1, a brazilian biotype.</title>
        <authorList>
            <person name="Quecine M.C."/>
            <person name="Pachon D.M.R."/>
            <person name="Bonatelli M.L."/>
            <person name="Correr F.H."/>
            <person name="Franceschini L.M."/>
            <person name="Leite T.F."/>
            <person name="Margarido G.R.A."/>
            <person name="Almeida C.A."/>
            <person name="Ferrarezi J.A."/>
            <person name="Labate C.A."/>
        </authorList>
    </citation>
    <scope>NUCLEOTIDE SEQUENCE</scope>
    <source>
        <strain evidence="2">MF-1</strain>
    </source>
</reference>
<organism evidence="2 3">
    <name type="scientific">Austropuccinia psidii MF-1</name>
    <dbReference type="NCBI Taxonomy" id="1389203"/>
    <lineage>
        <taxon>Eukaryota</taxon>
        <taxon>Fungi</taxon>
        <taxon>Dikarya</taxon>
        <taxon>Basidiomycota</taxon>
        <taxon>Pucciniomycotina</taxon>
        <taxon>Pucciniomycetes</taxon>
        <taxon>Pucciniales</taxon>
        <taxon>Sphaerophragmiaceae</taxon>
        <taxon>Austropuccinia</taxon>
    </lineage>
</organism>
<dbReference type="AlphaFoldDB" id="A0A9Q3DQ67"/>
<evidence type="ECO:0000313" key="2">
    <source>
        <dbReference type="EMBL" id="MBW0504778.1"/>
    </source>
</evidence>
<evidence type="ECO:0000313" key="3">
    <source>
        <dbReference type="Proteomes" id="UP000765509"/>
    </source>
</evidence>
<feature type="region of interest" description="Disordered" evidence="1">
    <location>
        <begin position="81"/>
        <end position="110"/>
    </location>
</feature>
<dbReference type="Proteomes" id="UP000765509">
    <property type="component" value="Unassembled WGS sequence"/>
</dbReference>
<feature type="region of interest" description="Disordered" evidence="1">
    <location>
        <begin position="1"/>
        <end position="48"/>
    </location>
</feature>
<feature type="compositionally biased region" description="Basic residues" evidence="1">
    <location>
        <begin position="93"/>
        <end position="110"/>
    </location>
</feature>
<accession>A0A9Q3DQ67</accession>